<comment type="caution">
    <text evidence="6">The sequence shown here is derived from an EMBL/GenBank/DDBJ whole genome shotgun (WGS) entry which is preliminary data.</text>
</comment>
<dbReference type="Gene3D" id="2.40.37.10">
    <property type="entry name" value="Lyase, Ornithine Decarboxylase, Chain A, domain 1"/>
    <property type="match status" value="1"/>
</dbReference>
<organism evidence="6 7">
    <name type="scientific">Frankia umida</name>
    <dbReference type="NCBI Taxonomy" id="573489"/>
    <lineage>
        <taxon>Bacteria</taxon>
        <taxon>Bacillati</taxon>
        <taxon>Actinomycetota</taxon>
        <taxon>Actinomycetes</taxon>
        <taxon>Frankiales</taxon>
        <taxon>Frankiaceae</taxon>
        <taxon>Frankia</taxon>
    </lineage>
</organism>
<comment type="pathway">
    <text evidence="4">Amino-acid biosynthesis; D-alanine biosynthesis; D-alanine from L-alanine: step 1/1.</text>
</comment>
<evidence type="ECO:0000256" key="2">
    <source>
        <dbReference type="ARBA" id="ARBA00022898"/>
    </source>
</evidence>
<comment type="function">
    <text evidence="4">Catalyzes the interconversion of L-alanine and D-alanine. May also act on other amino acids.</text>
</comment>
<evidence type="ECO:0000256" key="3">
    <source>
        <dbReference type="ARBA" id="ARBA00023235"/>
    </source>
</evidence>
<name>A0ABT0JTI6_9ACTN</name>
<sequence>MSEQPTNTGAGPAARTYAAIELDAVRDSVTALVDRAGPAATMAVVKADGYGHGMLPCARAALEAGATWLGTAFLEEALALRAAGITVPVLCWLSTPAENIDAAIEADIDLSASAPWALRRIAAAARRVGRRARVHLKADTGLGRAGATPADWPDLCDDAARLEAEGVLSAYGVWSHLAFADAPGHPTVQAQIGMFQEAIDIADKAGLTPVVRHLANSAATLVSPQAHFDLVRPGVSVYGLSPGPEVGPPARFGLRPAMTLVSHAALVKRVPAGTGVSYAHRYTTERAATLALVPLGYADGVPRSATNRGEVLLGGRRRRIAGTVCMDQFVLDVGDDDVSVGDEVVLFGPGDQGEPTADDWATAAGTINYEIVTRIGARVPRVYR</sequence>
<dbReference type="EC" id="5.1.1.1" evidence="4"/>
<keyword evidence="7" id="KW-1185">Reference proteome</keyword>
<dbReference type="InterPro" id="IPR029066">
    <property type="entry name" value="PLP-binding_barrel"/>
</dbReference>
<protein>
    <recommendedName>
        <fullName evidence="4">Alanine racemase</fullName>
        <ecNumber evidence="4">5.1.1.1</ecNumber>
    </recommendedName>
</protein>
<dbReference type="SUPFAM" id="SSF51419">
    <property type="entry name" value="PLP-binding barrel"/>
    <property type="match status" value="1"/>
</dbReference>
<feature type="active site" description="Proton acceptor; specific for L-alanine" evidence="4">
    <location>
        <position position="278"/>
    </location>
</feature>
<dbReference type="CDD" id="cd00430">
    <property type="entry name" value="PLPDE_III_AR"/>
    <property type="match status" value="1"/>
</dbReference>
<dbReference type="InterPro" id="IPR020622">
    <property type="entry name" value="Ala_racemase_pyridoxalP-BS"/>
</dbReference>
<dbReference type="PROSITE" id="PS00395">
    <property type="entry name" value="ALANINE_RACEMASE"/>
    <property type="match status" value="1"/>
</dbReference>
<dbReference type="SMART" id="SM01005">
    <property type="entry name" value="Ala_racemase_C"/>
    <property type="match status" value="1"/>
</dbReference>
<dbReference type="InterPro" id="IPR009006">
    <property type="entry name" value="Ala_racemase/Decarboxylase_C"/>
</dbReference>
<feature type="binding site" evidence="4">
    <location>
        <position position="144"/>
    </location>
    <ligand>
        <name>substrate</name>
    </ligand>
</feature>
<dbReference type="InterPro" id="IPR011079">
    <property type="entry name" value="Ala_racemase_C"/>
</dbReference>
<dbReference type="PANTHER" id="PTHR30511:SF0">
    <property type="entry name" value="ALANINE RACEMASE, CATABOLIC-RELATED"/>
    <property type="match status" value="1"/>
</dbReference>
<keyword evidence="2 4" id="KW-0663">Pyridoxal phosphate</keyword>
<proteinExistence type="inferred from homology"/>
<dbReference type="PRINTS" id="PR00992">
    <property type="entry name" value="ALARACEMASE"/>
</dbReference>
<dbReference type="EMBL" id="JALKFT010000002">
    <property type="protein sequence ID" value="MCK9874880.1"/>
    <property type="molecule type" value="Genomic_DNA"/>
</dbReference>
<dbReference type="Proteomes" id="UP001201873">
    <property type="component" value="Unassembled WGS sequence"/>
</dbReference>
<dbReference type="Gene3D" id="3.20.20.10">
    <property type="entry name" value="Alanine racemase"/>
    <property type="match status" value="1"/>
</dbReference>
<evidence type="ECO:0000313" key="7">
    <source>
        <dbReference type="Proteomes" id="UP001201873"/>
    </source>
</evidence>
<dbReference type="SUPFAM" id="SSF50621">
    <property type="entry name" value="Alanine racemase C-terminal domain-like"/>
    <property type="match status" value="1"/>
</dbReference>
<dbReference type="RefSeq" id="WP_248823405.1">
    <property type="nucleotide sequence ID" value="NZ_JALKFT010000002.1"/>
</dbReference>
<feature type="modified residue" description="N6-(pyridoxal phosphate)lysine" evidence="4">
    <location>
        <position position="46"/>
    </location>
</feature>
<accession>A0ABT0JTI6</accession>
<dbReference type="Pfam" id="PF00842">
    <property type="entry name" value="Ala_racemase_C"/>
    <property type="match status" value="1"/>
</dbReference>
<keyword evidence="3 4" id="KW-0413">Isomerase</keyword>
<gene>
    <name evidence="6" type="primary">alr</name>
    <name evidence="6" type="ORF">MXD59_03630</name>
</gene>
<feature type="binding site" evidence="4">
    <location>
        <position position="326"/>
    </location>
    <ligand>
        <name>substrate</name>
    </ligand>
</feature>
<evidence type="ECO:0000256" key="4">
    <source>
        <dbReference type="HAMAP-Rule" id="MF_01201"/>
    </source>
</evidence>
<dbReference type="PANTHER" id="PTHR30511">
    <property type="entry name" value="ALANINE RACEMASE"/>
    <property type="match status" value="1"/>
</dbReference>
<evidence type="ECO:0000259" key="5">
    <source>
        <dbReference type="SMART" id="SM01005"/>
    </source>
</evidence>
<evidence type="ECO:0000313" key="6">
    <source>
        <dbReference type="EMBL" id="MCK9874880.1"/>
    </source>
</evidence>
<evidence type="ECO:0000256" key="1">
    <source>
        <dbReference type="ARBA" id="ARBA00001933"/>
    </source>
</evidence>
<dbReference type="GO" id="GO:0008784">
    <property type="term" value="F:alanine racemase activity"/>
    <property type="evidence" value="ECO:0007669"/>
    <property type="project" value="UniProtKB-EC"/>
</dbReference>
<comment type="similarity">
    <text evidence="4">Belongs to the alanine racemase family.</text>
</comment>
<dbReference type="HAMAP" id="MF_01201">
    <property type="entry name" value="Ala_racemase"/>
    <property type="match status" value="1"/>
</dbReference>
<dbReference type="NCBIfam" id="TIGR00492">
    <property type="entry name" value="alr"/>
    <property type="match status" value="1"/>
</dbReference>
<reference evidence="6 7" key="1">
    <citation type="submission" date="2022-04" db="EMBL/GenBank/DDBJ databases">
        <title>Genome diversity in the genus Frankia.</title>
        <authorList>
            <person name="Carlos-Shanley C."/>
            <person name="Hahn D."/>
        </authorList>
    </citation>
    <scope>NUCLEOTIDE SEQUENCE [LARGE SCALE GENOMIC DNA]</scope>
    <source>
        <strain evidence="6 7">Ag45/Mut15</strain>
    </source>
</reference>
<comment type="cofactor">
    <cofactor evidence="1 4">
        <name>pyridoxal 5'-phosphate</name>
        <dbReference type="ChEBI" id="CHEBI:597326"/>
    </cofactor>
</comment>
<feature type="domain" description="Alanine racemase C-terminal" evidence="5">
    <location>
        <begin position="257"/>
        <end position="384"/>
    </location>
</feature>
<dbReference type="InterPro" id="IPR001608">
    <property type="entry name" value="Ala_racemase_N"/>
</dbReference>
<dbReference type="Pfam" id="PF01168">
    <property type="entry name" value="Ala_racemase_N"/>
    <property type="match status" value="1"/>
</dbReference>
<feature type="active site" description="Proton acceptor; specific for D-alanine" evidence="4">
    <location>
        <position position="46"/>
    </location>
</feature>
<dbReference type="InterPro" id="IPR000821">
    <property type="entry name" value="Ala_racemase"/>
</dbReference>
<comment type="catalytic activity">
    <reaction evidence="4">
        <text>L-alanine = D-alanine</text>
        <dbReference type="Rhea" id="RHEA:20249"/>
        <dbReference type="ChEBI" id="CHEBI:57416"/>
        <dbReference type="ChEBI" id="CHEBI:57972"/>
        <dbReference type="EC" id="5.1.1.1"/>
    </reaction>
</comment>